<reference evidence="1" key="1">
    <citation type="submission" date="2019-06" db="EMBL/GenBank/DDBJ databases">
        <authorList>
            <person name="Le Quere A."/>
            <person name="Colella S."/>
        </authorList>
    </citation>
    <scope>NUCLEOTIDE SEQUENCE</scope>
    <source>
        <strain evidence="1">EmedicaeMD41</strain>
    </source>
</reference>
<gene>
    <name evidence="1" type="ORF">EMEDMD4_930007</name>
</gene>
<proteinExistence type="predicted"/>
<sequence length="108" mass="11894">MNSIGRTQPEIHRPCSGISLGSVVFYYVRTDREKVLPSAGQLVFAVLRFSNQFAMRDLTPVASITEWRSASGSPSPSRAQPCPAELAKNIRTTTYPRRASLWLVPVGS</sequence>
<accession>A0A508X7U0</accession>
<organism evidence="1">
    <name type="scientific">Sinorhizobium medicae</name>
    <dbReference type="NCBI Taxonomy" id="110321"/>
    <lineage>
        <taxon>Bacteria</taxon>
        <taxon>Pseudomonadati</taxon>
        <taxon>Pseudomonadota</taxon>
        <taxon>Alphaproteobacteria</taxon>
        <taxon>Hyphomicrobiales</taxon>
        <taxon>Rhizobiaceae</taxon>
        <taxon>Sinorhizobium/Ensifer group</taxon>
        <taxon>Sinorhizobium</taxon>
    </lineage>
</organism>
<evidence type="ECO:0000313" key="1">
    <source>
        <dbReference type="EMBL" id="VTZ65936.1"/>
    </source>
</evidence>
<protein>
    <submittedName>
        <fullName evidence="1">Uncharacterized protein</fullName>
    </submittedName>
</protein>
<dbReference type="AlphaFoldDB" id="A0A508X7U0"/>
<dbReference type="Proteomes" id="UP000507954">
    <property type="component" value="Unassembled WGS sequence"/>
</dbReference>
<dbReference type="EMBL" id="CABFNB010000165">
    <property type="protein sequence ID" value="VTZ65936.1"/>
    <property type="molecule type" value="Genomic_DNA"/>
</dbReference>
<name>A0A508X7U0_9HYPH</name>